<name>A0A9D9NDT6_9SPIO</name>
<dbReference type="AlphaFoldDB" id="A0A9D9NDT6"/>
<dbReference type="Proteomes" id="UP000810292">
    <property type="component" value="Unassembled WGS sequence"/>
</dbReference>
<evidence type="ECO:0000313" key="1">
    <source>
        <dbReference type="EMBL" id="MBO8469743.1"/>
    </source>
</evidence>
<organism evidence="1 2">
    <name type="scientific">Candidatus Ornithospirochaeta stercoravium</name>
    <dbReference type="NCBI Taxonomy" id="2840897"/>
    <lineage>
        <taxon>Bacteria</taxon>
        <taxon>Pseudomonadati</taxon>
        <taxon>Spirochaetota</taxon>
        <taxon>Spirochaetia</taxon>
        <taxon>Spirochaetales</taxon>
        <taxon>Spirochaetaceae</taxon>
        <taxon>Spirochaetaceae incertae sedis</taxon>
        <taxon>Candidatus Ornithospirochaeta</taxon>
    </lineage>
</organism>
<gene>
    <name evidence="1" type="ORF">IAA72_08165</name>
</gene>
<proteinExistence type="predicted"/>
<dbReference type="InterPro" id="IPR056298">
    <property type="entry name" value="AlkZ-rel"/>
</dbReference>
<reference evidence="1" key="1">
    <citation type="submission" date="2020-10" db="EMBL/GenBank/DDBJ databases">
        <authorList>
            <person name="Gilroy R."/>
        </authorList>
    </citation>
    <scope>NUCLEOTIDE SEQUENCE</scope>
    <source>
        <strain evidence="1">14700</strain>
    </source>
</reference>
<evidence type="ECO:0000313" key="2">
    <source>
        <dbReference type="Proteomes" id="UP000810292"/>
    </source>
</evidence>
<sequence length="220" mass="25199">MRFNRIKTEKDIEKAVEEYGFLPFFRSVIPGLSLEEMADSSVWFPEKGEGVWEWKDPVIASTGCAYGKFFLAHPGFVSKDLFMILAAYRRDGYDIEGMINDGLLSHNEVNLYNILAETGSERGAYLRAKANMSKSSFDKYNTRLQMKTFMMISGFEFGIAKDGHRYGWGVARYAIPEAVYENFEESIDKWKPKEAYSILFRHLKSLLPAADDSDITRFLG</sequence>
<comment type="caution">
    <text evidence="1">The sequence shown here is derived from an EMBL/GenBank/DDBJ whole genome shotgun (WGS) entry which is preliminary data.</text>
</comment>
<reference evidence="1" key="2">
    <citation type="journal article" date="2021" name="PeerJ">
        <title>Extensive microbial diversity within the chicken gut microbiome revealed by metagenomics and culture.</title>
        <authorList>
            <person name="Gilroy R."/>
            <person name="Ravi A."/>
            <person name="Getino M."/>
            <person name="Pursley I."/>
            <person name="Horton D.L."/>
            <person name="Alikhan N.F."/>
            <person name="Baker D."/>
            <person name="Gharbi K."/>
            <person name="Hall N."/>
            <person name="Watson M."/>
            <person name="Adriaenssens E.M."/>
            <person name="Foster-Nyarko E."/>
            <person name="Jarju S."/>
            <person name="Secka A."/>
            <person name="Antonio M."/>
            <person name="Oren A."/>
            <person name="Chaudhuri R.R."/>
            <person name="La Ragione R."/>
            <person name="Hildebrand F."/>
            <person name="Pallen M.J."/>
        </authorList>
    </citation>
    <scope>NUCLEOTIDE SEQUENCE</scope>
    <source>
        <strain evidence="1">14700</strain>
    </source>
</reference>
<dbReference type="EMBL" id="JADIMF010000138">
    <property type="protein sequence ID" value="MBO8469743.1"/>
    <property type="molecule type" value="Genomic_DNA"/>
</dbReference>
<accession>A0A9D9NDT6</accession>
<protein>
    <submittedName>
        <fullName evidence="1">Uncharacterized protein</fullName>
    </submittedName>
</protein>
<dbReference type="Pfam" id="PF24741">
    <property type="entry name" value="AlkZ-rel"/>
    <property type="match status" value="1"/>
</dbReference>